<reference evidence="2 3" key="1">
    <citation type="submission" date="2024-01" db="EMBL/GenBank/DDBJ databases">
        <title>The genomes of 5 underutilized Papilionoideae crops provide insights into root nodulation and disease resistanc.</title>
        <authorList>
            <person name="Jiang F."/>
        </authorList>
    </citation>
    <scope>NUCLEOTIDE SEQUENCE [LARGE SCALE GENOMIC DNA]</scope>
    <source>
        <strain evidence="2">DUOXIRENSHENG_FW03</strain>
        <tissue evidence="2">Leaves</tissue>
    </source>
</reference>
<accession>A0AAN9TD43</accession>
<comment type="caution">
    <text evidence="2">The sequence shown here is derived from an EMBL/GenBank/DDBJ whole genome shotgun (WGS) entry which is preliminary data.</text>
</comment>
<dbReference type="InterPro" id="IPR040262">
    <property type="entry name" value="At4g38062-like"/>
</dbReference>
<dbReference type="EMBL" id="JAYMYS010000001">
    <property type="protein sequence ID" value="KAK7411575.1"/>
    <property type="molecule type" value="Genomic_DNA"/>
</dbReference>
<evidence type="ECO:0000313" key="2">
    <source>
        <dbReference type="EMBL" id="KAK7411575.1"/>
    </source>
</evidence>
<protein>
    <submittedName>
        <fullName evidence="2">Uncharacterized protein</fullName>
    </submittedName>
</protein>
<evidence type="ECO:0000313" key="3">
    <source>
        <dbReference type="Proteomes" id="UP001386955"/>
    </source>
</evidence>
<feature type="signal peptide" evidence="1">
    <location>
        <begin position="1"/>
        <end position="22"/>
    </location>
</feature>
<organism evidence="2 3">
    <name type="scientific">Psophocarpus tetragonolobus</name>
    <name type="common">Winged bean</name>
    <name type="synonym">Dolichos tetragonolobus</name>
    <dbReference type="NCBI Taxonomy" id="3891"/>
    <lineage>
        <taxon>Eukaryota</taxon>
        <taxon>Viridiplantae</taxon>
        <taxon>Streptophyta</taxon>
        <taxon>Embryophyta</taxon>
        <taxon>Tracheophyta</taxon>
        <taxon>Spermatophyta</taxon>
        <taxon>Magnoliopsida</taxon>
        <taxon>eudicotyledons</taxon>
        <taxon>Gunneridae</taxon>
        <taxon>Pentapetalae</taxon>
        <taxon>rosids</taxon>
        <taxon>fabids</taxon>
        <taxon>Fabales</taxon>
        <taxon>Fabaceae</taxon>
        <taxon>Papilionoideae</taxon>
        <taxon>50 kb inversion clade</taxon>
        <taxon>NPAAA clade</taxon>
        <taxon>indigoferoid/millettioid clade</taxon>
        <taxon>Phaseoleae</taxon>
        <taxon>Psophocarpus</taxon>
    </lineage>
</organism>
<keyword evidence="1" id="KW-0732">Signal</keyword>
<evidence type="ECO:0000256" key="1">
    <source>
        <dbReference type="SAM" id="SignalP"/>
    </source>
</evidence>
<proteinExistence type="predicted"/>
<dbReference type="PANTHER" id="PTHR45287">
    <property type="entry name" value="OS03G0691500 PROTEIN"/>
    <property type="match status" value="1"/>
</dbReference>
<keyword evidence="3" id="KW-1185">Reference proteome</keyword>
<gene>
    <name evidence="2" type="ORF">VNO78_03010</name>
</gene>
<sequence length="109" mass="12326">MKNCYQTCAVILLVLKQGISEAQLKLPSHKDDMDLINKATEEKNFQLMKKLQMKDVALITAQKSINEECEVAACLMTQVESSVSNNELQLSLQKELDRHNKIMEESAIS</sequence>
<dbReference type="AlphaFoldDB" id="A0AAN9TD43"/>
<name>A0AAN9TD43_PSOTE</name>
<feature type="chain" id="PRO_5043010470" evidence="1">
    <location>
        <begin position="23"/>
        <end position="109"/>
    </location>
</feature>
<dbReference type="Proteomes" id="UP001386955">
    <property type="component" value="Unassembled WGS sequence"/>
</dbReference>
<dbReference type="PANTHER" id="PTHR45287:SF4">
    <property type="entry name" value="OS03G0691500 PROTEIN"/>
    <property type="match status" value="1"/>
</dbReference>